<protein>
    <submittedName>
        <fullName evidence="1">Uncharacterized protein</fullName>
    </submittedName>
</protein>
<accession>A0A1G6JS86</accession>
<organism evidence="1 2">
    <name type="scientific">Niabella drilacis (strain DSM 25811 / CCM 8410 / CCUG 62505 / LMG 26954 / E90)</name>
    <dbReference type="NCBI Taxonomy" id="1285928"/>
    <lineage>
        <taxon>Bacteria</taxon>
        <taxon>Pseudomonadati</taxon>
        <taxon>Bacteroidota</taxon>
        <taxon>Chitinophagia</taxon>
        <taxon>Chitinophagales</taxon>
        <taxon>Chitinophagaceae</taxon>
        <taxon>Niabella</taxon>
    </lineage>
</organism>
<keyword evidence="2" id="KW-1185">Reference proteome</keyword>
<sequence length="257" mass="31492">MVKHASTFIMDTKLIKQFGAKIGSYRIRTERQKKRLRYKDFDKQLLELDFRLNILYKKRWNLGWEPLTPPFQRGWKRFFVLKEDVATGKQAVFFEQLLKKINTTDYSWRKDFTIKKRKRGRKVYLAKEQHLQAPGERNFKKHFSPQEQLFFYEQWRTQYGYRSKHFVFSEPWRFTLTVQPHMISKKRIIDPELSSLIKQTEQYLEKNCYNRRLAKLRAGRLGYKHYRCDPKSKELIFSKKKNVPQWLDEIKSEQFED</sequence>
<dbReference type="AlphaFoldDB" id="A0A1G6JS86"/>
<evidence type="ECO:0000313" key="1">
    <source>
        <dbReference type="EMBL" id="SDC21557.1"/>
    </source>
</evidence>
<name>A0A1G6JS86_NIADE</name>
<evidence type="ECO:0000313" key="2">
    <source>
        <dbReference type="Proteomes" id="UP000198757"/>
    </source>
</evidence>
<gene>
    <name evidence="1" type="ORF">SAMN04487894_101621</name>
</gene>
<dbReference type="EMBL" id="FMZO01000001">
    <property type="protein sequence ID" value="SDC21557.1"/>
    <property type="molecule type" value="Genomic_DNA"/>
</dbReference>
<reference evidence="2" key="1">
    <citation type="submission" date="2016-10" db="EMBL/GenBank/DDBJ databases">
        <authorList>
            <person name="Varghese N."/>
            <person name="Submissions S."/>
        </authorList>
    </citation>
    <scope>NUCLEOTIDE SEQUENCE [LARGE SCALE GENOMIC DNA]</scope>
    <source>
        <strain evidence="2">DSM 25811 / CCM 8410 / LMG 26954 / E90</strain>
    </source>
</reference>
<dbReference type="Proteomes" id="UP000198757">
    <property type="component" value="Unassembled WGS sequence"/>
</dbReference>
<proteinExistence type="predicted"/>
<dbReference type="STRING" id="1285928.SAMN04487894_101621"/>